<sequence>MGPRTASPTNDLTPFHFPPSQPSASSSTPTPSRYSLDSLRDKTSSSSRTPLSRAATSHRAPSRWPANFLNSESEHPTVDSRLGRRSPTLQRKSAARAKSDRALTLPSSRSVLGDLVQSKSASCTRPLSRRSSSSSSSSFSSNSPPKWTHPSPSTGIGRKVAASLDLFKETITTPVSEESDAFEVAKSIPFSSHHASSSSRQLDAAEEPEFEFVKRSEWPDREAAAVRREKSTTTLERVRTRESASSLTSTRDIEGKRRKSERRLSIRDSLRHDLVQWRNAIAADQDGRGRPRERPFVWPEDHADTLQVGSPDSMASSSSVATLQDLTDHAVPSSPHRRPHSSMRRPPSPSHSQSDLTPILPNNVFIRAPEHDIPPPATHDPLASLSTPTLPHSLPNESSPPPFVFVLPPSNESPWSSEDEDESAWETTSVTTTTSTTSASSPFPLSPRRTSPAPQPIVRHPSDEDDDHHHRGLLSSFRHAELEHEDRALQPSAGLHVPEWSLNLSQESLPHIPLRPFKNQVGGHSAIYKFTKSAVCKPLVSRENLFYEAVEREAPPLLDFIPRYLGVMLVTYRRVPRGVSVQPGALSEKYQEGTLRRPPLSKSSSDILPYALNNGVVPGDDHEAADGDTDSGEAEMPEVVLDRNRHIIPEWMLRGSRGRALSQSAAGTSTHKPSYANRHLRRHHFSGYTASSPDLALSGNADRTACYSAPENVRQFQAIKSPLSLSQELKFNAPTPHNTPKASPKSSPHAFHSTSPLRPPLRPLVSDSPGMVSPSSLPVSGSLSWCGGTGSTTVNTKFKDHVFSTLFRRLVKRRHSSARPEDDGDVADVEGDGDDDLRPHRRQSRKKLSQLERLRFEEGLTLGQSLRRARSEERPDAQPSDIFPFEEYDAHDDDDVEKQSSRSYGAGDNNKSSSFVARSHRRKSPSPPMRHRGFSLLSHPHLATEHPSVMQGEDTSSDSSITRQNHFILMEDLTGRLKHSCVLDLKMGTRQYGMDATPLKKKSQRKKCDRTTSRSLGVRICGMQVWNHVTQSYISQDKYKGREVRKEDFPSVLGSFLYDGERLLVYQIPVILRKLYALARIIYRLKGFRFYGCSLLMIYDGDREAQEAFRATSMDSPSSRSKRGESLERQMDLRAPGEAIKYASRVPQLRRARSEDLLVGPVANRSGRRRKRGEVQIRLVDFAHTTTGHDWLSTPPPTDRLDTEEVSSGKGYQAEVDPETGLIYARFPPHYPGEPDRGFLFGLMNLSETLETIWNEERLRRIKAARDHLSNGDDDEQLPPLSVEGKEIFREIFAIGEDEVDLGNIST</sequence>
<dbReference type="EMBL" id="MU274904">
    <property type="protein sequence ID" value="KAI0091853.1"/>
    <property type="molecule type" value="Genomic_DNA"/>
</dbReference>
<proteinExistence type="predicted"/>
<organism evidence="1 2">
    <name type="scientific">Irpex rosettiformis</name>
    <dbReference type="NCBI Taxonomy" id="378272"/>
    <lineage>
        <taxon>Eukaryota</taxon>
        <taxon>Fungi</taxon>
        <taxon>Dikarya</taxon>
        <taxon>Basidiomycota</taxon>
        <taxon>Agaricomycotina</taxon>
        <taxon>Agaricomycetes</taxon>
        <taxon>Polyporales</taxon>
        <taxon>Irpicaceae</taxon>
        <taxon>Irpex</taxon>
    </lineage>
</organism>
<keyword evidence="2" id="KW-1185">Reference proteome</keyword>
<name>A0ACB8UC98_9APHY</name>
<gene>
    <name evidence="1" type="ORF">BDY19DRAFT_885122</name>
</gene>
<comment type="caution">
    <text evidence="1">The sequence shown here is derived from an EMBL/GenBank/DDBJ whole genome shotgun (WGS) entry which is preliminary data.</text>
</comment>
<evidence type="ECO:0000313" key="2">
    <source>
        <dbReference type="Proteomes" id="UP001055072"/>
    </source>
</evidence>
<reference evidence="1" key="1">
    <citation type="journal article" date="2021" name="Environ. Microbiol.">
        <title>Gene family expansions and transcriptome signatures uncover fungal adaptations to wood decay.</title>
        <authorList>
            <person name="Hage H."/>
            <person name="Miyauchi S."/>
            <person name="Viragh M."/>
            <person name="Drula E."/>
            <person name="Min B."/>
            <person name="Chaduli D."/>
            <person name="Navarro D."/>
            <person name="Favel A."/>
            <person name="Norest M."/>
            <person name="Lesage-Meessen L."/>
            <person name="Balint B."/>
            <person name="Merenyi Z."/>
            <person name="de Eugenio L."/>
            <person name="Morin E."/>
            <person name="Martinez A.T."/>
            <person name="Baldrian P."/>
            <person name="Stursova M."/>
            <person name="Martinez M.J."/>
            <person name="Novotny C."/>
            <person name="Magnuson J.K."/>
            <person name="Spatafora J.W."/>
            <person name="Maurice S."/>
            <person name="Pangilinan J."/>
            <person name="Andreopoulos W."/>
            <person name="LaButti K."/>
            <person name="Hundley H."/>
            <person name="Na H."/>
            <person name="Kuo A."/>
            <person name="Barry K."/>
            <person name="Lipzen A."/>
            <person name="Henrissat B."/>
            <person name="Riley R."/>
            <person name="Ahrendt S."/>
            <person name="Nagy L.G."/>
            <person name="Grigoriev I.V."/>
            <person name="Martin F."/>
            <person name="Rosso M.N."/>
        </authorList>
    </citation>
    <scope>NUCLEOTIDE SEQUENCE</scope>
    <source>
        <strain evidence="1">CBS 384.51</strain>
    </source>
</reference>
<protein>
    <submittedName>
        <fullName evidence="1">Uncharacterized protein</fullName>
    </submittedName>
</protein>
<accession>A0ACB8UC98</accession>
<dbReference type="Proteomes" id="UP001055072">
    <property type="component" value="Unassembled WGS sequence"/>
</dbReference>
<evidence type="ECO:0000313" key="1">
    <source>
        <dbReference type="EMBL" id="KAI0091853.1"/>
    </source>
</evidence>